<gene>
    <name evidence="1" type="ordered locus">Isop_3366</name>
</gene>
<evidence type="ECO:0000313" key="2">
    <source>
        <dbReference type="Proteomes" id="UP000008631"/>
    </source>
</evidence>
<reference key="1">
    <citation type="submission" date="2010-11" db="EMBL/GenBank/DDBJ databases">
        <title>The complete sequence of chromosome of Isophaera pallida ATCC 43644.</title>
        <authorList>
            <consortium name="US DOE Joint Genome Institute (JGI-PGF)"/>
            <person name="Lucas S."/>
            <person name="Copeland A."/>
            <person name="Lapidus A."/>
            <person name="Bruce D."/>
            <person name="Goodwin L."/>
            <person name="Pitluck S."/>
            <person name="Kyrpides N."/>
            <person name="Mavromatis K."/>
            <person name="Pagani I."/>
            <person name="Ivanova N."/>
            <person name="Saunders E."/>
            <person name="Brettin T."/>
            <person name="Detter J.C."/>
            <person name="Han C."/>
            <person name="Tapia R."/>
            <person name="Land M."/>
            <person name="Hauser L."/>
            <person name="Markowitz V."/>
            <person name="Cheng J.-F."/>
            <person name="Hugenholtz P."/>
            <person name="Woyke T."/>
            <person name="Wu D."/>
            <person name="Eisen J.A."/>
        </authorList>
    </citation>
    <scope>NUCLEOTIDE SEQUENCE</scope>
    <source>
        <strain>ATCC 43644</strain>
    </source>
</reference>
<dbReference type="EMBL" id="CP002353">
    <property type="protein sequence ID" value="ADV63927.1"/>
    <property type="molecule type" value="Genomic_DNA"/>
</dbReference>
<dbReference type="eggNOG" id="ENOG5033EEC">
    <property type="taxonomic scope" value="Bacteria"/>
</dbReference>
<name>E8R625_ISOPI</name>
<evidence type="ECO:0000313" key="1">
    <source>
        <dbReference type="EMBL" id="ADV63927.1"/>
    </source>
</evidence>
<keyword evidence="2" id="KW-1185">Reference proteome</keyword>
<organism evidence="1 2">
    <name type="scientific">Isosphaera pallida (strain ATCC 43644 / DSM 9630 / IS1B)</name>
    <dbReference type="NCBI Taxonomy" id="575540"/>
    <lineage>
        <taxon>Bacteria</taxon>
        <taxon>Pseudomonadati</taxon>
        <taxon>Planctomycetota</taxon>
        <taxon>Planctomycetia</taxon>
        <taxon>Isosphaerales</taxon>
        <taxon>Isosphaeraceae</taxon>
        <taxon>Isosphaera</taxon>
    </lineage>
</organism>
<proteinExistence type="predicted"/>
<dbReference type="InParanoid" id="E8R625"/>
<dbReference type="AlphaFoldDB" id="E8R625"/>
<protein>
    <submittedName>
        <fullName evidence="1">Uncharacterized protein</fullName>
    </submittedName>
</protein>
<dbReference type="KEGG" id="ipa:Isop_3366"/>
<reference evidence="1 2" key="2">
    <citation type="journal article" date="2011" name="Stand. Genomic Sci.">
        <title>Complete genome sequence of Isosphaera pallida type strain (IS1B).</title>
        <authorList>
            <consortium name="US DOE Joint Genome Institute (JGI-PGF)"/>
            <person name="Goker M."/>
            <person name="Cleland D."/>
            <person name="Saunders E."/>
            <person name="Lapidus A."/>
            <person name="Nolan M."/>
            <person name="Lucas S."/>
            <person name="Hammon N."/>
            <person name="Deshpande S."/>
            <person name="Cheng J.F."/>
            <person name="Tapia R."/>
            <person name="Han C."/>
            <person name="Goodwin L."/>
            <person name="Pitluck S."/>
            <person name="Liolios K."/>
            <person name="Pagani I."/>
            <person name="Ivanova N."/>
            <person name="Mavromatis K."/>
            <person name="Pati A."/>
            <person name="Chen A."/>
            <person name="Palaniappan K."/>
            <person name="Land M."/>
            <person name="Hauser L."/>
            <person name="Chang Y.J."/>
            <person name="Jeffries C.D."/>
            <person name="Detter J.C."/>
            <person name="Beck B."/>
            <person name="Woyke T."/>
            <person name="Bristow J."/>
            <person name="Eisen J.A."/>
            <person name="Markowitz V."/>
            <person name="Hugenholtz P."/>
            <person name="Kyrpides N.C."/>
            <person name="Klenk H.P."/>
        </authorList>
    </citation>
    <scope>NUCLEOTIDE SEQUENCE [LARGE SCALE GENOMIC DNA]</scope>
    <source>
        <strain evidence="2">ATCC 43644 / DSM 9630 / IS1B</strain>
    </source>
</reference>
<accession>E8R625</accession>
<dbReference type="HOGENOM" id="CLU_2105684_0_0_0"/>
<dbReference type="Gene3D" id="2.60.120.200">
    <property type="match status" value="1"/>
</dbReference>
<sequence length="115" mass="13420">MVALRGKTKLPDGDKFFWVPLEPIGPRDWDPPGALIFYAYWWKINAAGRGKFWGNWFQPKPDQVPKRETWVCVEWRMMANTASKEDGELDCWIDGKKCGAFRVIKWRSTDALKVN</sequence>
<dbReference type="STRING" id="575540.Isop_3366"/>
<dbReference type="Proteomes" id="UP000008631">
    <property type="component" value="Chromosome"/>
</dbReference>